<dbReference type="EMBL" id="VSRR010152476">
    <property type="protein sequence ID" value="MPD06684.1"/>
    <property type="molecule type" value="Genomic_DNA"/>
</dbReference>
<gene>
    <name evidence="2" type="ORF">E2C01_102508</name>
</gene>
<comment type="caution">
    <text evidence="2">The sequence shown here is derived from an EMBL/GenBank/DDBJ whole genome shotgun (WGS) entry which is preliminary data.</text>
</comment>
<accession>A0A5B7KII6</accession>
<sequence length="67" mass="7970">MGLEMIGDSRQEQEQQMEVMRDWLPPTRTTYRGTFEVMHAFCYEKCRRVMLTAPYSQHIHQSFPAST</sequence>
<dbReference type="AlphaFoldDB" id="A0A5B7KII6"/>
<evidence type="ECO:0000313" key="2">
    <source>
        <dbReference type="EMBL" id="MPD06684.1"/>
    </source>
</evidence>
<proteinExistence type="predicted"/>
<reference evidence="2 3" key="1">
    <citation type="submission" date="2019-05" db="EMBL/GenBank/DDBJ databases">
        <title>Another draft genome of Portunus trituberculatus and its Hox gene families provides insights of decapod evolution.</title>
        <authorList>
            <person name="Jeong J.-H."/>
            <person name="Song I."/>
            <person name="Kim S."/>
            <person name="Choi T."/>
            <person name="Kim D."/>
            <person name="Ryu S."/>
            <person name="Kim W."/>
        </authorList>
    </citation>
    <scope>NUCLEOTIDE SEQUENCE [LARGE SCALE GENOMIC DNA]</scope>
    <source>
        <tissue evidence="2">Muscle</tissue>
    </source>
</reference>
<evidence type="ECO:0000256" key="1">
    <source>
        <dbReference type="SAM" id="MobiDB-lite"/>
    </source>
</evidence>
<name>A0A5B7KII6_PORTR</name>
<evidence type="ECO:0000313" key="3">
    <source>
        <dbReference type="Proteomes" id="UP000324222"/>
    </source>
</evidence>
<keyword evidence="3" id="KW-1185">Reference proteome</keyword>
<dbReference type="Proteomes" id="UP000324222">
    <property type="component" value="Unassembled WGS sequence"/>
</dbReference>
<feature type="region of interest" description="Disordered" evidence="1">
    <location>
        <begin position="1"/>
        <end position="21"/>
    </location>
</feature>
<organism evidence="2 3">
    <name type="scientific">Portunus trituberculatus</name>
    <name type="common">Swimming crab</name>
    <name type="synonym">Neptunus trituberculatus</name>
    <dbReference type="NCBI Taxonomy" id="210409"/>
    <lineage>
        <taxon>Eukaryota</taxon>
        <taxon>Metazoa</taxon>
        <taxon>Ecdysozoa</taxon>
        <taxon>Arthropoda</taxon>
        <taxon>Crustacea</taxon>
        <taxon>Multicrustacea</taxon>
        <taxon>Malacostraca</taxon>
        <taxon>Eumalacostraca</taxon>
        <taxon>Eucarida</taxon>
        <taxon>Decapoda</taxon>
        <taxon>Pleocyemata</taxon>
        <taxon>Brachyura</taxon>
        <taxon>Eubrachyura</taxon>
        <taxon>Portunoidea</taxon>
        <taxon>Portunidae</taxon>
        <taxon>Portuninae</taxon>
        <taxon>Portunus</taxon>
    </lineage>
</organism>
<protein>
    <submittedName>
        <fullName evidence="2">Uncharacterized protein</fullName>
    </submittedName>
</protein>